<dbReference type="PANTHER" id="PTHR13161">
    <property type="entry name" value="SPLICING FACTOR SUPPRESSOR OF WHITE APRICOT"/>
    <property type="match status" value="1"/>
</dbReference>
<name>A0A1I7WQJ5_HETBA</name>
<dbReference type="WBParaSite" id="Hba_07362">
    <property type="protein sequence ID" value="Hba_07362"/>
    <property type="gene ID" value="Hba_07362"/>
</dbReference>
<proteinExistence type="predicted"/>
<feature type="domain" description="Suppressor of white apricot N-terminal" evidence="4">
    <location>
        <begin position="166"/>
        <end position="264"/>
    </location>
</feature>
<dbReference type="SMART" id="SM01141">
    <property type="entry name" value="DRY_EERY"/>
    <property type="match status" value="1"/>
</dbReference>
<keyword evidence="5" id="KW-1185">Reference proteome</keyword>
<dbReference type="Proteomes" id="UP000095283">
    <property type="component" value="Unplaced"/>
</dbReference>
<protein>
    <submittedName>
        <fullName evidence="6">DRY_EERY domain-containing protein</fullName>
    </submittedName>
</protein>
<feature type="region of interest" description="Disordered" evidence="3">
    <location>
        <begin position="525"/>
        <end position="556"/>
    </location>
</feature>
<dbReference type="GO" id="GO:0006397">
    <property type="term" value="P:mRNA processing"/>
    <property type="evidence" value="ECO:0007669"/>
    <property type="project" value="UniProtKB-KW"/>
</dbReference>
<dbReference type="PANTHER" id="PTHR13161:SF4">
    <property type="entry name" value="CLK4-ASSOCIATING SERINE_ARGININE RICH PROTEIN"/>
    <property type="match status" value="1"/>
</dbReference>
<organism evidence="5 6">
    <name type="scientific">Heterorhabditis bacteriophora</name>
    <name type="common">Entomopathogenic nematode worm</name>
    <dbReference type="NCBI Taxonomy" id="37862"/>
    <lineage>
        <taxon>Eukaryota</taxon>
        <taxon>Metazoa</taxon>
        <taxon>Ecdysozoa</taxon>
        <taxon>Nematoda</taxon>
        <taxon>Chromadorea</taxon>
        <taxon>Rhabditida</taxon>
        <taxon>Rhabditina</taxon>
        <taxon>Rhabditomorpha</taxon>
        <taxon>Strongyloidea</taxon>
        <taxon>Heterorhabditidae</taxon>
        <taxon>Heterorhabditis</taxon>
    </lineage>
</organism>
<evidence type="ECO:0000313" key="5">
    <source>
        <dbReference type="Proteomes" id="UP000095283"/>
    </source>
</evidence>
<dbReference type="GO" id="GO:0008380">
    <property type="term" value="P:RNA splicing"/>
    <property type="evidence" value="ECO:0007669"/>
    <property type="project" value="UniProtKB-KW"/>
</dbReference>
<evidence type="ECO:0000259" key="4">
    <source>
        <dbReference type="SMART" id="SM01141"/>
    </source>
</evidence>
<dbReference type="AlphaFoldDB" id="A0A1I7WQJ5"/>
<evidence type="ECO:0000256" key="2">
    <source>
        <dbReference type="ARBA" id="ARBA00023187"/>
    </source>
</evidence>
<accession>A0A1I7WQJ5</accession>
<reference evidence="6" key="1">
    <citation type="submission" date="2016-11" db="UniProtKB">
        <authorList>
            <consortium name="WormBaseParasite"/>
        </authorList>
    </citation>
    <scope>IDENTIFICATION</scope>
</reference>
<evidence type="ECO:0000256" key="3">
    <source>
        <dbReference type="SAM" id="MobiDB-lite"/>
    </source>
</evidence>
<evidence type="ECO:0000313" key="6">
    <source>
        <dbReference type="WBParaSite" id="Hba_07362"/>
    </source>
</evidence>
<keyword evidence="1" id="KW-0507">mRNA processing</keyword>
<dbReference type="InterPro" id="IPR019147">
    <property type="entry name" value="SWAP_N_domain"/>
</dbReference>
<dbReference type="InterPro" id="IPR040397">
    <property type="entry name" value="SWAP"/>
</dbReference>
<sequence length="584" mass="66951">MEDNKNSPAMSKLKQLVLGEDSPPTMRIAHEANDGNILLRSNWNSDEPESIILDESPIEKTALGNAIDSLMVNWCQLLTNVSSRPPVPPPSTIDHVKEVAEICVKHELRDIEESINRQQTLLTRANGMWHEARRQEKLMKARIVDSSRRAERRRRFYDNVRKEPDQFMQLHGRKCIIHTDKNIAKAAEESSILRKWQGDPSILIDRFDARSHLDFIPEVKKKDFIPDRYGISTLYHSEFLRSITCYRKSMDSKASIGFTYDNSEIVVRDSDVEDSEDEGEMEEPEEIEFLFSRYFVDFNILHIISLLMCTCYVYSSSFCITADVDLDLTCVDAEAQRRANKLGEEYGVRRGTFAGLMRADQQARLETAELRRIDRQKALLAGRESKHERALLKKQRAMIVGKGCQDEATTTLLRLEAFLNSKIIVLLPYYNYSFVENANKGKKSLLDESSSSESSDEEPAKAQFITTFGGDDEKVQMKKMKKKNLKSNRCWVLNYLLKNIAGYYQGTEEGEVGLIRHAIGEVGVETEEGSKSQESNDGGDMLEIRSSMSESEKERIQIENRKRRINRTKRMVRSVLLNEPLSYG</sequence>
<keyword evidence="2" id="KW-0508">mRNA splicing</keyword>
<dbReference type="Pfam" id="PF09750">
    <property type="entry name" value="DRY_EERY"/>
    <property type="match status" value="1"/>
</dbReference>
<evidence type="ECO:0000256" key="1">
    <source>
        <dbReference type="ARBA" id="ARBA00022664"/>
    </source>
</evidence>